<sequence>MLSTRRQPSRSFRVIKLHRHRRHRSSQNHRRQSLTLDISPIGTTQIGVRSSSKIRPLNDDKFSSATTFDHHSLPRKRSSKRSSIVTHSLNINSYPSRRKQRKERRNFGAPCRFCTPLCVTWSVLAAALLVCVVATISIAILVKDKSPITIASITTLTTISTTSSTTRQARQLLQARQLPQARQARQPPQQNQTWISSSGLLAKWTFNGTFHDEMNTYTAIAMNNPSFISNGYVNRALVLNATSNQYLYTSYIPLINASFTVELWLYPTGWPNPIDHAILGLCTNPSNDQCLHLTIRNFTSIHSLYMSFAGDNCESNESVPLNTWTHAAFVFDKVTLAMSIYRNGNLVGYCISALPLQGIENNVTIGYIPGIVAVYGSNFFQGYIDQLTIVNRAKSACEILDDATLATYYNFDNSPILNDSGPNSLSSTSQFVSFTSSGYSSKAISFNNSTSYLQISGLTGLGTTNKSFSISLWIRPHSLWGTIVFVSSTAVGTGWCLSFIGFATNGSIVAQIWNGAARTVFGPALSISSVWYHIVETWSSINGLRLYIDSVLIASNPSLVTYTASSASNYVRLANRPNNSCAFGEVGLTTAFYGDIDDFRIYSRELAIDDICAF</sequence>
<dbReference type="Gene3D" id="2.60.120.200">
    <property type="match status" value="2"/>
</dbReference>
<reference evidence="3" key="1">
    <citation type="submission" date="2021-02" db="EMBL/GenBank/DDBJ databases">
        <authorList>
            <person name="Nowell W R."/>
        </authorList>
    </citation>
    <scope>NUCLEOTIDE SEQUENCE</scope>
</reference>
<dbReference type="Proteomes" id="UP000663889">
    <property type="component" value="Unassembled WGS sequence"/>
</dbReference>
<keyword evidence="2" id="KW-0812">Transmembrane</keyword>
<accession>A0A814H7M1</accession>
<dbReference type="AlphaFoldDB" id="A0A814H7M1"/>
<dbReference type="EMBL" id="CAJNOU010000467">
    <property type="protein sequence ID" value="CAF1006247.1"/>
    <property type="molecule type" value="Genomic_DNA"/>
</dbReference>
<evidence type="ECO:0000256" key="2">
    <source>
        <dbReference type="SAM" id="Phobius"/>
    </source>
</evidence>
<proteinExistence type="predicted"/>
<evidence type="ECO:0000313" key="3">
    <source>
        <dbReference type="EMBL" id="CAF1006247.1"/>
    </source>
</evidence>
<organism evidence="3 4">
    <name type="scientific">Rotaria sordida</name>
    <dbReference type="NCBI Taxonomy" id="392033"/>
    <lineage>
        <taxon>Eukaryota</taxon>
        <taxon>Metazoa</taxon>
        <taxon>Spiralia</taxon>
        <taxon>Gnathifera</taxon>
        <taxon>Rotifera</taxon>
        <taxon>Eurotatoria</taxon>
        <taxon>Bdelloidea</taxon>
        <taxon>Philodinida</taxon>
        <taxon>Philodinidae</taxon>
        <taxon>Rotaria</taxon>
    </lineage>
</organism>
<keyword evidence="2" id="KW-0472">Membrane</keyword>
<feature type="compositionally biased region" description="Polar residues" evidence="1">
    <location>
        <begin position="84"/>
        <end position="95"/>
    </location>
</feature>
<comment type="caution">
    <text evidence="3">The sequence shown here is derived from an EMBL/GenBank/DDBJ whole genome shotgun (WGS) entry which is preliminary data.</text>
</comment>
<evidence type="ECO:0000313" key="4">
    <source>
        <dbReference type="Proteomes" id="UP000663889"/>
    </source>
</evidence>
<protein>
    <submittedName>
        <fullName evidence="3">Uncharacterized protein</fullName>
    </submittedName>
</protein>
<keyword evidence="2" id="KW-1133">Transmembrane helix</keyword>
<evidence type="ECO:0000256" key="1">
    <source>
        <dbReference type="SAM" id="MobiDB-lite"/>
    </source>
</evidence>
<gene>
    <name evidence="3" type="ORF">SEV965_LOCUS11052</name>
</gene>
<dbReference type="Pfam" id="PF13385">
    <property type="entry name" value="Laminin_G_3"/>
    <property type="match status" value="2"/>
</dbReference>
<name>A0A814H7M1_9BILA</name>
<dbReference type="InterPro" id="IPR013320">
    <property type="entry name" value="ConA-like_dom_sf"/>
</dbReference>
<dbReference type="SUPFAM" id="SSF49899">
    <property type="entry name" value="Concanavalin A-like lectins/glucanases"/>
    <property type="match status" value="2"/>
</dbReference>
<feature type="transmembrane region" description="Helical" evidence="2">
    <location>
        <begin position="113"/>
        <end position="142"/>
    </location>
</feature>
<feature type="region of interest" description="Disordered" evidence="1">
    <location>
        <begin position="65"/>
        <end position="101"/>
    </location>
</feature>